<feature type="compositionally biased region" description="Low complexity" evidence="10">
    <location>
        <begin position="140"/>
        <end position="152"/>
    </location>
</feature>
<reference evidence="12" key="1">
    <citation type="submission" date="2025-08" db="UniProtKB">
        <authorList>
            <consortium name="Ensembl"/>
        </authorList>
    </citation>
    <scope>IDENTIFICATION</scope>
</reference>
<feature type="compositionally biased region" description="Basic and acidic residues" evidence="10">
    <location>
        <begin position="251"/>
        <end position="273"/>
    </location>
</feature>
<keyword evidence="6" id="KW-0804">Transcription</keyword>
<keyword evidence="4 9" id="KW-0175">Coiled coil</keyword>
<evidence type="ECO:0000256" key="8">
    <source>
        <dbReference type="ARBA" id="ARBA00068204"/>
    </source>
</evidence>
<dbReference type="GO" id="GO:0016593">
    <property type="term" value="C:Cdc73/Paf1 complex"/>
    <property type="evidence" value="ECO:0007669"/>
    <property type="project" value="TreeGrafter"/>
</dbReference>
<reference evidence="12" key="2">
    <citation type="submission" date="2025-09" db="UniProtKB">
        <authorList>
            <consortium name="Ensembl"/>
        </authorList>
    </citation>
    <scope>IDENTIFICATION</scope>
</reference>
<evidence type="ECO:0000313" key="12">
    <source>
        <dbReference type="Ensembl" id="ENSLLEP00000046573.1"/>
    </source>
</evidence>
<feature type="compositionally biased region" description="Acidic residues" evidence="10">
    <location>
        <begin position="294"/>
        <end position="304"/>
    </location>
</feature>
<dbReference type="Gene3D" id="3.90.70.200">
    <property type="entry name" value="Plus-3 domain"/>
    <property type="match status" value="1"/>
</dbReference>
<dbReference type="Pfam" id="PF03126">
    <property type="entry name" value="Plus-3"/>
    <property type="match status" value="1"/>
</dbReference>
<dbReference type="SMART" id="SM00719">
    <property type="entry name" value="Plus3"/>
    <property type="match status" value="1"/>
</dbReference>
<feature type="compositionally biased region" description="Basic and acidic residues" evidence="10">
    <location>
        <begin position="675"/>
        <end position="687"/>
    </location>
</feature>
<accession>A0A8C5WLF6</accession>
<dbReference type="Ensembl" id="ENSLLET00000048414.1">
    <property type="protein sequence ID" value="ENSLLEP00000046573.1"/>
    <property type="gene ID" value="ENSLLEG00000029399.1"/>
</dbReference>
<evidence type="ECO:0000256" key="6">
    <source>
        <dbReference type="ARBA" id="ARBA00023163"/>
    </source>
</evidence>
<protein>
    <recommendedName>
        <fullName evidence="8">RNA polymerase-associated protein RTF1 homolog</fullName>
    </recommendedName>
</protein>
<name>A0A8C5WLF6_9ANUR</name>
<evidence type="ECO:0000256" key="1">
    <source>
        <dbReference type="ARBA" id="ARBA00004642"/>
    </source>
</evidence>
<keyword evidence="13" id="KW-1185">Reference proteome</keyword>
<evidence type="ECO:0000256" key="10">
    <source>
        <dbReference type="SAM" id="MobiDB-lite"/>
    </source>
</evidence>
<dbReference type="InterPro" id="IPR004343">
    <property type="entry name" value="Plus-3_dom"/>
</dbReference>
<comment type="subcellular location">
    <subcellularLocation>
        <location evidence="1">Nucleus</location>
        <location evidence="1">Nucleoplasm</location>
    </subcellularLocation>
</comment>
<feature type="region of interest" description="Disordered" evidence="10">
    <location>
        <begin position="34"/>
        <end position="194"/>
    </location>
</feature>
<keyword evidence="5" id="KW-0010">Activator</keyword>
<feature type="region of interest" description="Disordered" evidence="10">
    <location>
        <begin position="211"/>
        <end position="336"/>
    </location>
</feature>
<dbReference type="PROSITE" id="PS51360">
    <property type="entry name" value="PLUS3"/>
    <property type="match status" value="1"/>
</dbReference>
<evidence type="ECO:0000256" key="4">
    <source>
        <dbReference type="ARBA" id="ARBA00023054"/>
    </source>
</evidence>
<sequence length="693" mass="78734">MTSPGGCRFRGVLGLRCSVDAAMVKKRKGRVVIDSDTEDSGSDENLDQELLSLAKRKRSDSEDQEQPVSKPTATSDSETSDSDDEWTVGGIKNKKLKTGKVIEKKGAVKKPINRTASSASSGKDSSGESSAPEEGEVSDSDSNSSSSSSDSDTSSEDEEFCDGYGEDFMGDEEDRARLEQMTEKEREQELFNRIEKREVLKKRFEIKKKLKTAKRKEKKEKKKKHDEEVEKKKQTQTQETQVTSHNKERRSKRDEKLDKKSQAMEELRAEREKRKNKTAELIARKQPLKTSEVYSDDEEEEDDKSSEKSDHSSRSSSSSSDEEEEKEEIPPKSLPVSLPEELNKVRLSRHKLERWCHMPFFAKTVSGCFVRIGIGNHNSKPVYRVAEITDVVETGKVYQLGGTRTNKGLQLRHGSDQRVFRLEFVSNQEFTESEFMKWKEAMFSAGMQLPTLDEINKKEISIKEAVNYKFNDQDIEEIVKEKERFRKAPSNYAMKKTQLMKEKAMAEEAGESDKAKQIQDQLNELEERAEALDRQRTKNISAISYINQRNREWNIVESEKALVAESQSMKQQQMDPFTRRQCKPTMVSNSRDPAVQAAIIAQLNAKYGSDGAIDAFKEKGMSQNKDKDGNPKSTSDLSEDLFKVHDFDVKIDLQVPSSESKSLAISAKTPPTKDGAPRRSLNLEDYKKRRGLI</sequence>
<evidence type="ECO:0000256" key="3">
    <source>
        <dbReference type="ARBA" id="ARBA00023015"/>
    </source>
</evidence>
<feature type="compositionally biased region" description="Basic and acidic residues" evidence="10">
    <location>
        <begin position="174"/>
        <end position="194"/>
    </location>
</feature>
<feature type="compositionally biased region" description="Basic residues" evidence="10">
    <location>
        <begin position="211"/>
        <end position="224"/>
    </location>
</feature>
<evidence type="ECO:0000256" key="2">
    <source>
        <dbReference type="ARBA" id="ARBA00022553"/>
    </source>
</evidence>
<dbReference type="GO" id="GO:0019827">
    <property type="term" value="P:stem cell population maintenance"/>
    <property type="evidence" value="ECO:0007669"/>
    <property type="project" value="UniProtKB-ARBA"/>
</dbReference>
<keyword evidence="3" id="KW-0805">Transcription regulation</keyword>
<evidence type="ECO:0000256" key="9">
    <source>
        <dbReference type="SAM" id="Coils"/>
    </source>
</evidence>
<dbReference type="PANTHER" id="PTHR13115">
    <property type="entry name" value="RNA POLYMERASE-ASSOCIATED PROTEIN RTF1 HOMOLOG"/>
    <property type="match status" value="1"/>
</dbReference>
<dbReference type="InterPro" id="IPR036128">
    <property type="entry name" value="Plus3-like_sf"/>
</dbReference>
<feature type="coiled-coil region" evidence="9">
    <location>
        <begin position="508"/>
        <end position="542"/>
    </location>
</feature>
<dbReference type="GO" id="GO:1990269">
    <property type="term" value="F:RNA polymerase II C-terminal domain phosphoserine binding"/>
    <property type="evidence" value="ECO:0007669"/>
    <property type="project" value="TreeGrafter"/>
</dbReference>
<feature type="compositionally biased region" description="Acidic residues" evidence="10">
    <location>
        <begin position="35"/>
        <end position="47"/>
    </location>
</feature>
<dbReference type="OrthoDB" id="166375at2759"/>
<evidence type="ECO:0000259" key="11">
    <source>
        <dbReference type="PROSITE" id="PS51360"/>
    </source>
</evidence>
<dbReference type="PANTHER" id="PTHR13115:SF8">
    <property type="entry name" value="RNA POLYMERASE-ASSOCIATED PROTEIN RTF1 HOMOLOG"/>
    <property type="match status" value="1"/>
</dbReference>
<evidence type="ECO:0000256" key="5">
    <source>
        <dbReference type="ARBA" id="ARBA00023159"/>
    </source>
</evidence>
<dbReference type="FunFam" id="3.90.70.200:FF:000001">
    <property type="entry name" value="RNA polymerase-associated protein RTF1 homolog"/>
    <property type="match status" value="1"/>
</dbReference>
<proteinExistence type="predicted"/>
<dbReference type="Proteomes" id="UP000694569">
    <property type="component" value="Unplaced"/>
</dbReference>
<feature type="compositionally biased region" description="Acidic residues" evidence="10">
    <location>
        <begin position="153"/>
        <end position="173"/>
    </location>
</feature>
<evidence type="ECO:0000313" key="13">
    <source>
        <dbReference type="Proteomes" id="UP000694569"/>
    </source>
</evidence>
<feature type="region of interest" description="Disordered" evidence="10">
    <location>
        <begin position="657"/>
        <end position="693"/>
    </location>
</feature>
<evidence type="ECO:0000256" key="7">
    <source>
        <dbReference type="ARBA" id="ARBA00023242"/>
    </source>
</evidence>
<organism evidence="12 13">
    <name type="scientific">Leptobrachium leishanense</name>
    <name type="common">Leishan spiny toad</name>
    <dbReference type="NCBI Taxonomy" id="445787"/>
    <lineage>
        <taxon>Eukaryota</taxon>
        <taxon>Metazoa</taxon>
        <taxon>Chordata</taxon>
        <taxon>Craniata</taxon>
        <taxon>Vertebrata</taxon>
        <taxon>Euteleostomi</taxon>
        <taxon>Amphibia</taxon>
        <taxon>Batrachia</taxon>
        <taxon>Anura</taxon>
        <taxon>Pelobatoidea</taxon>
        <taxon>Megophryidae</taxon>
        <taxon>Leptobrachium</taxon>
    </lineage>
</organism>
<feature type="domain" description="Plus3" evidence="11">
    <location>
        <begin position="336"/>
        <end position="467"/>
    </location>
</feature>
<dbReference type="GeneTree" id="ENSGT00390000012493"/>
<dbReference type="AlphaFoldDB" id="A0A8C5WLF6"/>
<dbReference type="SUPFAM" id="SSF159042">
    <property type="entry name" value="Plus3-like"/>
    <property type="match status" value="1"/>
</dbReference>
<dbReference type="GO" id="GO:0003677">
    <property type="term" value="F:DNA binding"/>
    <property type="evidence" value="ECO:0007669"/>
    <property type="project" value="InterPro"/>
</dbReference>
<keyword evidence="7" id="KW-0539">Nucleus</keyword>
<keyword evidence="2" id="KW-0597">Phosphoprotein</keyword>
<feature type="compositionally biased region" description="Low complexity" evidence="10">
    <location>
        <begin position="116"/>
        <end position="130"/>
    </location>
</feature>
<gene>
    <name evidence="12" type="primary">RTF1</name>
</gene>